<evidence type="ECO:0000313" key="1">
    <source>
        <dbReference type="EMBL" id="QGU03608.1"/>
    </source>
</evidence>
<proteinExistence type="predicted"/>
<dbReference type="KEGG" id="ccoe:CETAM_01615"/>
<dbReference type="EMBL" id="CP046453">
    <property type="protein sequence ID" value="QGU03608.1"/>
    <property type="molecule type" value="Genomic_DNA"/>
</dbReference>
<accession>A0A6B8W9G5</accession>
<dbReference type="Proteomes" id="UP000425178">
    <property type="component" value="Chromosome"/>
</dbReference>
<gene>
    <name evidence="1" type="ORF">CETAM_01615</name>
</gene>
<dbReference type="AlphaFoldDB" id="A0A6B8W9G5"/>
<sequence>MEQTCECVDMAQAKKQPTMTITVRPLAPSTVKNNPRSRLLRARATGDTYRLIDGALDLGLVTGDEVNAATGSDGARYLSGVARLRPGILAEVLVYERLCSHHAAEFVDQVKDDWRIDGASSVHERGGRVRSFWPPTIPHEDVTMAVELSTSEYGLPFSLIPTQFRPRLIAHMISFGPPPCIRSAA</sequence>
<evidence type="ECO:0000313" key="2">
    <source>
        <dbReference type="Proteomes" id="UP000425178"/>
    </source>
</evidence>
<organism evidence="1 2">
    <name type="scientific">Corynebacterium comes</name>
    <dbReference type="NCBI Taxonomy" id="2675218"/>
    <lineage>
        <taxon>Bacteria</taxon>
        <taxon>Bacillati</taxon>
        <taxon>Actinomycetota</taxon>
        <taxon>Actinomycetes</taxon>
        <taxon>Mycobacteriales</taxon>
        <taxon>Corynebacteriaceae</taxon>
        <taxon>Corynebacterium</taxon>
    </lineage>
</organism>
<reference evidence="1 2" key="1">
    <citation type="journal article" date="2021" name="Int. J. Syst. Evol. Microbiol.">
        <title>Classification of three corynebacterial strains isolated from a small paddock in North Rhine-Westphalia: proposal of &lt;i&gt;Corynebacterium kalinowskii&lt;/i&gt; sp. nov., &lt;i&gt;Corynebacterium comes&lt;/i&gt; sp. nov. and &lt;i&gt;Corynebacterium occultum&lt;/i&gt; sp. nov.</title>
        <authorList>
            <person name="Schaffert L."/>
            <person name="Ruwe M."/>
            <person name="Milse J."/>
            <person name="Hanuschka K."/>
            <person name="Ortseifen V."/>
            <person name="Droste J."/>
            <person name="Brandt D."/>
            <person name="Schl L."/>
            <person name="Kutter Y."/>
            <person name="Vinke S."/>
            <person name="Vieh P."/>
            <person name="Jacob L."/>
            <person name="L N.C."/>
            <person name="Schulte-Berndt E."/>
            <person name="Hain C."/>
            <person name="Linder M."/>
            <person name="Schmidt P."/>
            <person name="Wollenschl L."/>
            <person name="Luttermann T."/>
            <person name="Thieme E."/>
            <person name="Hassa J."/>
            <person name="Haak M."/>
            <person name="Wittchen M."/>
            <person name="Mentz A."/>
            <person name="Persicke M."/>
            <person name="Busche T."/>
            <person name="R C."/>
        </authorList>
    </citation>
    <scope>NUCLEOTIDE SEQUENCE [LARGE SCALE GENOMIC DNA]</scope>
    <source>
        <strain evidence="1 2">2019</strain>
    </source>
</reference>
<protein>
    <submittedName>
        <fullName evidence="1">Uncharacterized protein</fullName>
    </submittedName>
</protein>
<name>A0A6B8W9G5_9CORY</name>
<keyword evidence="2" id="KW-1185">Reference proteome</keyword>